<dbReference type="InterPro" id="IPR050304">
    <property type="entry name" value="MT-severing_AAA_ATPase"/>
</dbReference>
<evidence type="ECO:0000256" key="9">
    <source>
        <dbReference type="ARBA" id="ARBA00035694"/>
    </source>
</evidence>
<dbReference type="FunFam" id="1.10.8.60:FF:000022">
    <property type="entry name" value="Fidgetin like 1"/>
    <property type="match status" value="1"/>
</dbReference>
<reference evidence="16" key="1">
    <citation type="submission" date="2025-08" db="UniProtKB">
        <authorList>
            <consortium name="Ensembl"/>
        </authorList>
    </citation>
    <scope>IDENTIFICATION</scope>
</reference>
<dbReference type="GO" id="GO:0016887">
    <property type="term" value="F:ATP hydrolysis activity"/>
    <property type="evidence" value="ECO:0007669"/>
    <property type="project" value="InterPro"/>
</dbReference>
<dbReference type="Pfam" id="PF09336">
    <property type="entry name" value="Vps4_C"/>
    <property type="match status" value="1"/>
</dbReference>
<evidence type="ECO:0000256" key="8">
    <source>
        <dbReference type="ARBA" id="ARBA00023235"/>
    </source>
</evidence>
<dbReference type="FunFam" id="1.20.58.80:FF:000006">
    <property type="entry name" value="Spastin"/>
    <property type="match status" value="1"/>
</dbReference>
<evidence type="ECO:0000313" key="16">
    <source>
        <dbReference type="Ensembl" id="ENSPMAP00000007474.1"/>
    </source>
</evidence>
<evidence type="ECO:0000256" key="1">
    <source>
        <dbReference type="ARBA" id="ARBA00006914"/>
    </source>
</evidence>
<dbReference type="GO" id="GO:0005874">
    <property type="term" value="C:microtubule"/>
    <property type="evidence" value="ECO:0007669"/>
    <property type="project" value="UniProtKB-KW"/>
</dbReference>
<comment type="catalytic activity">
    <reaction evidence="10">
        <text>n ATP + n H2O + a microtubule = n ADP + n phosphate + (n+1) alpha/beta tubulin heterodimers.</text>
        <dbReference type="EC" id="5.6.1.1"/>
    </reaction>
</comment>
<keyword evidence="3" id="KW-0493">Microtubule</keyword>
<keyword evidence="8" id="KW-0413">Isomerase</keyword>
<dbReference type="InterPro" id="IPR003960">
    <property type="entry name" value="ATPase_AAA_CS"/>
</dbReference>
<accession>S4RQI8</accession>
<dbReference type="InterPro" id="IPR041569">
    <property type="entry name" value="AAA_lid_3"/>
</dbReference>
<comment type="similarity">
    <text evidence="1 12">Belongs to the AAA ATPase family.</text>
</comment>
<dbReference type="InterPro" id="IPR003959">
    <property type="entry name" value="ATPase_AAA_core"/>
</dbReference>
<keyword evidence="7" id="KW-0206">Cytoskeleton</keyword>
<feature type="compositionally biased region" description="Low complexity" evidence="13">
    <location>
        <begin position="173"/>
        <end position="187"/>
    </location>
</feature>
<evidence type="ECO:0000256" key="5">
    <source>
        <dbReference type="ARBA" id="ARBA00022840"/>
    </source>
</evidence>
<keyword evidence="2" id="KW-0963">Cytoplasm</keyword>
<reference evidence="16" key="2">
    <citation type="submission" date="2025-09" db="UniProtKB">
        <authorList>
            <consortium name="Ensembl"/>
        </authorList>
    </citation>
    <scope>IDENTIFICATION</scope>
</reference>
<dbReference type="CDD" id="cd19524">
    <property type="entry name" value="RecA-like_spastin"/>
    <property type="match status" value="1"/>
</dbReference>
<evidence type="ECO:0000256" key="13">
    <source>
        <dbReference type="SAM" id="MobiDB-lite"/>
    </source>
</evidence>
<dbReference type="EC" id="5.6.1.1" evidence="11"/>
<dbReference type="FunFam" id="3.40.50.300:FF:000093">
    <property type="entry name" value="Fidgetin-like 1"/>
    <property type="match status" value="1"/>
</dbReference>
<feature type="compositionally biased region" description="Polar residues" evidence="13">
    <location>
        <begin position="143"/>
        <end position="158"/>
    </location>
</feature>
<dbReference type="GO" id="GO:0005524">
    <property type="term" value="F:ATP binding"/>
    <property type="evidence" value="ECO:0007669"/>
    <property type="project" value="UniProtKB-KW"/>
</dbReference>
<evidence type="ECO:0000256" key="2">
    <source>
        <dbReference type="ARBA" id="ARBA00022490"/>
    </source>
</evidence>
<dbReference type="Gene3D" id="1.20.58.80">
    <property type="entry name" value="Phosphotransferase system, lactose/cellobiose-type IIA subunit"/>
    <property type="match status" value="1"/>
</dbReference>
<dbReference type="AlphaFoldDB" id="S4RQI8"/>
<dbReference type="PANTHER" id="PTHR23074:SF86">
    <property type="entry name" value="SPASTIN"/>
    <property type="match status" value="1"/>
</dbReference>
<dbReference type="Ensembl" id="ENSPMAT00000007508.1">
    <property type="protein sequence ID" value="ENSPMAP00000007474.1"/>
    <property type="gene ID" value="ENSPMAG00000006768.1"/>
</dbReference>
<name>S4RQI8_PETMA</name>
<dbReference type="PROSITE" id="PS00674">
    <property type="entry name" value="AAA"/>
    <property type="match status" value="1"/>
</dbReference>
<dbReference type="GeneTree" id="ENSGT00940000156258"/>
<dbReference type="GO" id="GO:0008568">
    <property type="term" value="F:microtubule severing ATPase activity"/>
    <property type="evidence" value="ECO:0007669"/>
    <property type="project" value="UniProtKB-EC"/>
</dbReference>
<evidence type="ECO:0000256" key="10">
    <source>
        <dbReference type="ARBA" id="ARBA00036378"/>
    </source>
</evidence>
<dbReference type="PANTHER" id="PTHR23074">
    <property type="entry name" value="AAA DOMAIN-CONTAINING"/>
    <property type="match status" value="1"/>
</dbReference>
<dbReference type="STRING" id="7757.ENSPMAP00000007474"/>
<evidence type="ECO:0000259" key="15">
    <source>
        <dbReference type="SMART" id="SM00745"/>
    </source>
</evidence>
<dbReference type="SMART" id="SM00745">
    <property type="entry name" value="MIT"/>
    <property type="match status" value="1"/>
</dbReference>
<evidence type="ECO:0000256" key="7">
    <source>
        <dbReference type="ARBA" id="ARBA00023212"/>
    </source>
</evidence>
<dbReference type="InterPro" id="IPR027417">
    <property type="entry name" value="P-loop_NTPase"/>
</dbReference>
<keyword evidence="5 12" id="KW-0067">ATP-binding</keyword>
<evidence type="ECO:0000256" key="4">
    <source>
        <dbReference type="ARBA" id="ARBA00022741"/>
    </source>
</evidence>
<dbReference type="HOGENOM" id="CLU_000688_21_5_1"/>
<evidence type="ECO:0000256" key="3">
    <source>
        <dbReference type="ARBA" id="ARBA00022701"/>
    </source>
</evidence>
<dbReference type="InterPro" id="IPR015415">
    <property type="entry name" value="Spast_Vps4_C"/>
</dbReference>
<dbReference type="OMA" id="MSASEXK"/>
<dbReference type="Gene3D" id="1.10.8.60">
    <property type="match status" value="1"/>
</dbReference>
<evidence type="ECO:0000259" key="14">
    <source>
        <dbReference type="SMART" id="SM00382"/>
    </source>
</evidence>
<sequence length="494" mass="54989">MEDRVKESHRVAFACLTAALHEDENPSGDKNEAIKWYKKGILELEKGIGVSITWQGEKAERSRSLQEKMRRNLAMARERLGLLGCGQRISQRSPFIYVSRRIPHRTYVLFFSDGAICIFMKCAVISEESVPRSNAGHKDGPVPSTSTQSKPRPQTKSTLAARPSSHRPLVTNRATVPRQQPAAQPTAPSVLKKLKALNVDNTMAQLIVNEIVDRSPQVKWDDIAGQKVAKQTLQEIVILPSLRPELFTGLRSPARGLLLFGPPGNGKTLLAKAVATECSATFFNISASSMMSKYVGEGEKLMRALFAVAREMQPSIIFIDEIDSLLCERKEGEHDTSRRMKTEFLMQFDGVKSEAEDRVLVMGATNRPQELDEAVLRRFPKRIYVDMPDEAARKQILNHLLSKHGSPLSEKELAVLARTTTGYSASDLTALAKDAALGPIRELSMEEVKNLAPDDVRGIRVSDFKESLKKIKASVNPQNLLIYLNWNKEFGDTA</sequence>
<evidence type="ECO:0000256" key="6">
    <source>
        <dbReference type="ARBA" id="ARBA00023136"/>
    </source>
</evidence>
<dbReference type="Pfam" id="PF00004">
    <property type="entry name" value="AAA"/>
    <property type="match status" value="1"/>
</dbReference>
<feature type="domain" description="MIT" evidence="15">
    <location>
        <begin position="5"/>
        <end position="82"/>
    </location>
</feature>
<feature type="region of interest" description="Disordered" evidence="13">
    <location>
        <begin position="131"/>
        <end position="187"/>
    </location>
</feature>
<dbReference type="InterPro" id="IPR007330">
    <property type="entry name" value="MIT_dom"/>
</dbReference>
<evidence type="ECO:0000256" key="11">
    <source>
        <dbReference type="ARBA" id="ARBA00038871"/>
    </source>
</evidence>
<dbReference type="InterPro" id="IPR003593">
    <property type="entry name" value="AAA+_ATPase"/>
</dbReference>
<dbReference type="SMART" id="SM00382">
    <property type="entry name" value="AAA"/>
    <property type="match status" value="1"/>
</dbReference>
<keyword evidence="6" id="KW-0472">Membrane</keyword>
<feature type="domain" description="AAA+ ATPase" evidence="14">
    <location>
        <begin position="253"/>
        <end position="389"/>
    </location>
</feature>
<evidence type="ECO:0000256" key="12">
    <source>
        <dbReference type="RuleBase" id="RU003651"/>
    </source>
</evidence>
<protein>
    <recommendedName>
        <fullName evidence="9">Fidgetin-like protein 1</fullName>
        <ecNumber evidence="11">5.6.1.1</ecNumber>
    </recommendedName>
</protein>
<organism evidence="16">
    <name type="scientific">Petromyzon marinus</name>
    <name type="common">Sea lamprey</name>
    <dbReference type="NCBI Taxonomy" id="7757"/>
    <lineage>
        <taxon>Eukaryota</taxon>
        <taxon>Metazoa</taxon>
        <taxon>Chordata</taxon>
        <taxon>Craniata</taxon>
        <taxon>Vertebrata</taxon>
        <taxon>Cyclostomata</taxon>
        <taxon>Hyperoartia</taxon>
        <taxon>Petromyzontiformes</taxon>
        <taxon>Petromyzontidae</taxon>
        <taxon>Petromyzon</taxon>
    </lineage>
</organism>
<dbReference type="SUPFAM" id="SSF52540">
    <property type="entry name" value="P-loop containing nucleoside triphosphate hydrolases"/>
    <property type="match status" value="1"/>
</dbReference>
<dbReference type="Gene3D" id="3.40.50.300">
    <property type="entry name" value="P-loop containing nucleotide triphosphate hydrolases"/>
    <property type="match status" value="1"/>
</dbReference>
<keyword evidence="4 12" id="KW-0547">Nucleotide-binding</keyword>
<proteinExistence type="inferred from homology"/>
<dbReference type="Pfam" id="PF17862">
    <property type="entry name" value="AAA_lid_3"/>
    <property type="match status" value="1"/>
</dbReference>